<reference evidence="2 3" key="1">
    <citation type="submission" date="2018-06" db="EMBL/GenBank/DDBJ databases">
        <title>Lujinxingia sediminis gen. nov. sp. nov., a new facultative anaerobic member of the class Deltaproteobacteria, and proposal of Lujinxingaceae fam. nov.</title>
        <authorList>
            <person name="Guo L.-Y."/>
            <person name="Li C.-M."/>
            <person name="Wang S."/>
            <person name="Du Z.-J."/>
        </authorList>
    </citation>
    <scope>NUCLEOTIDE SEQUENCE [LARGE SCALE GENOMIC DNA]</scope>
    <source>
        <strain evidence="2 3">FA350</strain>
    </source>
</reference>
<sequence>MRFVPQNEFFNSYKLPVSRVQWAARGAQQGAATVGAPPALVQAIDELGKFCAEYAVSRSAWRAANSAKASPELMASDYAVDRSFSNFAARVKMEADDFAADTPRGKAARAMLAGPLNVEVFSVTNATREEEESMLAVIVGEIEADYLSQVSTCGLDAHFDKLKADYDAFVTEMHRNPNAAPAPTTAQLQAQAEHIRSKMIEVIHRANGAWPTPSEQDGLNRAHVLGPFAIQNDRAAAYYKRNRGTTLSEVDPETGEEVLEDGADPATPTPPVEPVDADAGVVEPV</sequence>
<keyword evidence="3" id="KW-1185">Reference proteome</keyword>
<dbReference type="RefSeq" id="WP_111332430.1">
    <property type="nucleotide sequence ID" value="NZ_CP030032.1"/>
</dbReference>
<evidence type="ECO:0000313" key="2">
    <source>
        <dbReference type="EMBL" id="AWV88567.1"/>
    </source>
</evidence>
<dbReference type="OrthoDB" id="5499079at2"/>
<dbReference type="Proteomes" id="UP000249799">
    <property type="component" value="Chromosome"/>
</dbReference>
<dbReference type="EMBL" id="CP030032">
    <property type="protein sequence ID" value="AWV88567.1"/>
    <property type="molecule type" value="Genomic_DNA"/>
</dbReference>
<name>A0A2Z4FHV1_9DELT</name>
<gene>
    <name evidence="2" type="ORF">DN745_04135</name>
</gene>
<proteinExistence type="predicted"/>
<evidence type="ECO:0000256" key="1">
    <source>
        <dbReference type="SAM" id="MobiDB-lite"/>
    </source>
</evidence>
<evidence type="ECO:0000313" key="3">
    <source>
        <dbReference type="Proteomes" id="UP000249799"/>
    </source>
</evidence>
<dbReference type="AlphaFoldDB" id="A0A2Z4FHV1"/>
<organism evidence="2 3">
    <name type="scientific">Bradymonas sediminis</name>
    <dbReference type="NCBI Taxonomy" id="1548548"/>
    <lineage>
        <taxon>Bacteria</taxon>
        <taxon>Deltaproteobacteria</taxon>
        <taxon>Bradymonadales</taxon>
        <taxon>Bradymonadaceae</taxon>
        <taxon>Bradymonas</taxon>
    </lineage>
</organism>
<feature type="region of interest" description="Disordered" evidence="1">
    <location>
        <begin position="243"/>
        <end position="285"/>
    </location>
</feature>
<protein>
    <submittedName>
        <fullName evidence="2">Uncharacterized protein</fullName>
    </submittedName>
</protein>
<dbReference type="KEGG" id="bsed:DN745_04135"/>
<accession>A0A2Z4FHV1</accession>
<feature type="compositionally biased region" description="Acidic residues" evidence="1">
    <location>
        <begin position="250"/>
        <end position="263"/>
    </location>
</feature>